<feature type="compositionally biased region" description="Polar residues" evidence="1">
    <location>
        <begin position="1"/>
        <end position="10"/>
    </location>
</feature>
<reference evidence="4" key="1">
    <citation type="journal article" date="2017" name="Nat. Ecol. Evol.">
        <title>Genome expansion and lineage-specific genetic innovations in the forest pathogenic fungi Armillaria.</title>
        <authorList>
            <person name="Sipos G."/>
            <person name="Prasanna A.N."/>
            <person name="Walter M.C."/>
            <person name="O'Connor E."/>
            <person name="Balint B."/>
            <person name="Krizsan K."/>
            <person name="Kiss B."/>
            <person name="Hess J."/>
            <person name="Varga T."/>
            <person name="Slot J."/>
            <person name="Riley R."/>
            <person name="Boka B."/>
            <person name="Rigling D."/>
            <person name="Barry K."/>
            <person name="Lee J."/>
            <person name="Mihaltcheva S."/>
            <person name="LaButti K."/>
            <person name="Lipzen A."/>
            <person name="Waldron R."/>
            <person name="Moloney N.M."/>
            <person name="Sperisen C."/>
            <person name="Kredics L."/>
            <person name="Vagvoelgyi C."/>
            <person name="Patrignani A."/>
            <person name="Fitzpatrick D."/>
            <person name="Nagy I."/>
            <person name="Doyle S."/>
            <person name="Anderson J.B."/>
            <person name="Grigoriev I.V."/>
            <person name="Gueldener U."/>
            <person name="Muensterkoetter M."/>
            <person name="Nagy L.G."/>
        </authorList>
    </citation>
    <scope>NUCLEOTIDE SEQUENCE [LARGE SCALE GENOMIC DNA]</scope>
    <source>
        <strain evidence="4">28-4</strain>
    </source>
</reference>
<feature type="compositionally biased region" description="Basic and acidic residues" evidence="1">
    <location>
        <begin position="108"/>
        <end position="121"/>
    </location>
</feature>
<evidence type="ECO:0000313" key="3">
    <source>
        <dbReference type="EMBL" id="PBK62752.1"/>
    </source>
</evidence>
<name>A0A2H3B6U9_9AGAR</name>
<protein>
    <submittedName>
        <fullName evidence="3">Uncharacterized protein</fullName>
    </submittedName>
</protein>
<accession>A0A2H3B6U9</accession>
<organism evidence="3 4">
    <name type="scientific">Armillaria solidipes</name>
    <dbReference type="NCBI Taxonomy" id="1076256"/>
    <lineage>
        <taxon>Eukaryota</taxon>
        <taxon>Fungi</taxon>
        <taxon>Dikarya</taxon>
        <taxon>Basidiomycota</taxon>
        <taxon>Agaricomycotina</taxon>
        <taxon>Agaricomycetes</taxon>
        <taxon>Agaricomycetidae</taxon>
        <taxon>Agaricales</taxon>
        <taxon>Marasmiineae</taxon>
        <taxon>Physalacriaceae</taxon>
        <taxon>Armillaria</taxon>
    </lineage>
</organism>
<evidence type="ECO:0000313" key="4">
    <source>
        <dbReference type="Proteomes" id="UP000218334"/>
    </source>
</evidence>
<evidence type="ECO:0000313" key="2">
    <source>
        <dbReference type="EMBL" id="PBK62289.1"/>
    </source>
</evidence>
<dbReference type="EMBL" id="KZ293468">
    <property type="protein sequence ID" value="PBK62289.1"/>
    <property type="molecule type" value="Genomic_DNA"/>
</dbReference>
<dbReference type="AlphaFoldDB" id="A0A2H3B6U9"/>
<feature type="region of interest" description="Disordered" evidence="1">
    <location>
        <begin position="1"/>
        <end position="23"/>
    </location>
</feature>
<evidence type="ECO:0000256" key="1">
    <source>
        <dbReference type="SAM" id="MobiDB-lite"/>
    </source>
</evidence>
<proteinExistence type="predicted"/>
<gene>
    <name evidence="3" type="ORF">ARMSODRAFT_980404</name>
    <name evidence="2" type="ORF">ARMSODRAFT_980895</name>
</gene>
<keyword evidence="4" id="KW-1185">Reference proteome</keyword>
<sequence length="167" mass="17961">MIRTKNSTRASQERLVAMEPVDEEGQTSSLPVSILPLHREYQAEESHCPVVLVNCRCGGEEFLPMARPTSILSAERNVGITNAISVSFLPSGDHIATRITQECSPVGGRERKGTEKGRTNEDGSAIYAHPVEAQNAARSMPGRTASSVQVGQYSPVITGLQLDLICG</sequence>
<dbReference type="Proteomes" id="UP000218334">
    <property type="component" value="Unassembled WGS sequence"/>
</dbReference>
<feature type="region of interest" description="Disordered" evidence="1">
    <location>
        <begin position="105"/>
        <end position="126"/>
    </location>
</feature>
<dbReference type="EMBL" id="KZ293463">
    <property type="protein sequence ID" value="PBK62752.1"/>
    <property type="molecule type" value="Genomic_DNA"/>
</dbReference>
<reference evidence="3" key="2">
    <citation type="journal article" date="2017" name="Nat. Ecol. Evol.">
        <title>Lineage-specific genetic innovations streamline the genomes of Armillaria species to pathogenesis.</title>
        <authorList>
            <consortium name="DOE Joint Genome Institute"/>
            <person name="Sipos G."/>
            <person name="Prasanna A.N."/>
            <person name="Walter M.C."/>
            <person name="O'Connor E."/>
            <person name="Balint B."/>
            <person name="Krizsan K."/>
            <person name="Kiss B."/>
            <person name="Hess J."/>
            <person name="Varga T."/>
            <person name="Slot J."/>
            <person name="Riley R."/>
            <person name="Boka B."/>
            <person name="Rigling D."/>
            <person name="Barry K."/>
            <person name="Lee J."/>
            <person name="Mihaltcheva S."/>
            <person name="LaButti K."/>
            <person name="Lipzen A."/>
            <person name="Waldron R."/>
            <person name="Moloney N.M."/>
            <person name="Sperisen C."/>
            <person name="Kredics L."/>
            <person name="Vagvolgyi C."/>
            <person name="Patrignani A."/>
            <person name="Fitzpatrick D."/>
            <person name="Nagy I."/>
            <person name="Doyle S."/>
            <person name="Anderson J."/>
            <person name="Grigoriev I.V."/>
            <person name="Guldener U."/>
            <person name="Munsterkotter M."/>
            <person name="Nagy L.G."/>
        </authorList>
    </citation>
    <scope>NUCLEOTIDE SEQUENCE [LARGE SCALE GENOMIC DNA]</scope>
    <source>
        <strain evidence="3">28-4</strain>
    </source>
</reference>